<feature type="region of interest" description="Disordered" evidence="1">
    <location>
        <begin position="42"/>
        <end position="72"/>
    </location>
</feature>
<proteinExistence type="predicted"/>
<keyword evidence="3" id="KW-1185">Reference proteome</keyword>
<dbReference type="AlphaFoldDB" id="A0A399EJM3"/>
<organism evidence="2 3">
    <name type="scientific">Calidithermus roseus</name>
    <dbReference type="NCBI Taxonomy" id="1644118"/>
    <lineage>
        <taxon>Bacteria</taxon>
        <taxon>Thermotogati</taxon>
        <taxon>Deinococcota</taxon>
        <taxon>Deinococci</taxon>
        <taxon>Thermales</taxon>
        <taxon>Thermaceae</taxon>
        <taxon>Calidithermus</taxon>
    </lineage>
</organism>
<gene>
    <name evidence="2" type="ORF">Mrose_02674</name>
</gene>
<evidence type="ECO:0000313" key="3">
    <source>
        <dbReference type="Proteomes" id="UP000265341"/>
    </source>
</evidence>
<sequence>MQLAALAVPRQRLGGGVGAQAQQGLEEVRLLLLALEPDHRLELQPQARHGRAGDDPLSGGPAALHQGEGGVDRHGRGEVFGLVHGIWDQKKRGGLAPPCGTVYAAFPWFCSQASSRSSFSAASASLMLPTAATISR</sequence>
<evidence type="ECO:0000256" key="1">
    <source>
        <dbReference type="SAM" id="MobiDB-lite"/>
    </source>
</evidence>
<evidence type="ECO:0000313" key="2">
    <source>
        <dbReference type="EMBL" id="RIH84325.1"/>
    </source>
</evidence>
<reference evidence="2 3" key="1">
    <citation type="submission" date="2018-08" db="EMBL/GenBank/DDBJ databases">
        <title>Meiothermus roseus NBRC 110900 genome sequencing project.</title>
        <authorList>
            <person name="Da Costa M.S."/>
            <person name="Albuquerque L."/>
            <person name="Raposo P."/>
            <person name="Froufe H.J.C."/>
            <person name="Barroso C.S."/>
            <person name="Egas C."/>
        </authorList>
    </citation>
    <scope>NUCLEOTIDE SEQUENCE [LARGE SCALE GENOMIC DNA]</scope>
    <source>
        <strain evidence="2 3">NBRC 110900</strain>
    </source>
</reference>
<accession>A0A399EJM3</accession>
<dbReference type="Proteomes" id="UP000265341">
    <property type="component" value="Unassembled WGS sequence"/>
</dbReference>
<dbReference type="EMBL" id="QWLA01000059">
    <property type="protein sequence ID" value="RIH84325.1"/>
    <property type="molecule type" value="Genomic_DNA"/>
</dbReference>
<comment type="caution">
    <text evidence="2">The sequence shown here is derived from an EMBL/GenBank/DDBJ whole genome shotgun (WGS) entry which is preliminary data.</text>
</comment>
<name>A0A399EJM3_9DEIN</name>
<protein>
    <submittedName>
        <fullName evidence="2">Uncharacterized protein</fullName>
    </submittedName>
</protein>